<keyword evidence="3" id="KW-1185">Reference proteome</keyword>
<protein>
    <recommendedName>
        <fullName evidence="4">Outer membrane protein beta-barrel domain-containing protein</fullName>
    </recommendedName>
</protein>
<proteinExistence type="predicted"/>
<dbReference type="EMBL" id="CP071869">
    <property type="protein sequence ID" value="QTE22248.1"/>
    <property type="molecule type" value="Genomic_DNA"/>
</dbReference>
<evidence type="ECO:0008006" key="4">
    <source>
        <dbReference type="Google" id="ProtNLM"/>
    </source>
</evidence>
<dbReference type="RefSeq" id="WP_208077980.1">
    <property type="nucleotide sequence ID" value="NZ_CP071869.1"/>
</dbReference>
<dbReference type="InterPro" id="IPR011250">
    <property type="entry name" value="OMP/PagP_B-barrel"/>
</dbReference>
<keyword evidence="1" id="KW-0732">Signal</keyword>
<name>A0A975CM92_9FLAO</name>
<dbReference type="KEGG" id="pcea:J3359_15790"/>
<evidence type="ECO:0000313" key="2">
    <source>
        <dbReference type="EMBL" id="QTE22248.1"/>
    </source>
</evidence>
<evidence type="ECO:0000313" key="3">
    <source>
        <dbReference type="Proteomes" id="UP000663920"/>
    </source>
</evidence>
<evidence type="ECO:0000256" key="1">
    <source>
        <dbReference type="SAM" id="SignalP"/>
    </source>
</evidence>
<accession>A0A975CM92</accession>
<sequence length="148" mass="15684">MKKTLLIIGLLVAGAFSANAQSISDNAIGLRFSGGNGIGGEISYQKSLKSNNRLEINLGLSNEFSNFKATGLYEWVWQLEDQFNWYAGAGGGVISAGGTGIYGAGVIGIEYNFDAPILISLDYRPEIGISGGLSGLNSEFALSARYQF</sequence>
<dbReference type="Proteomes" id="UP000663920">
    <property type="component" value="Chromosome"/>
</dbReference>
<dbReference type="SUPFAM" id="SSF56925">
    <property type="entry name" value="OMPA-like"/>
    <property type="match status" value="1"/>
</dbReference>
<reference evidence="2 3" key="1">
    <citation type="submission" date="2021-03" db="EMBL/GenBank/DDBJ databases">
        <title>Complete genome of Polaribacter_sp.SM13.</title>
        <authorList>
            <person name="Jeong S.W."/>
            <person name="Bae J.W."/>
        </authorList>
    </citation>
    <scope>NUCLEOTIDE SEQUENCE [LARGE SCALE GENOMIC DNA]</scope>
    <source>
        <strain evidence="2 3">SM13</strain>
    </source>
</reference>
<organism evidence="2 3">
    <name type="scientific">Polaribacter cellanae</name>
    <dbReference type="NCBI Taxonomy" id="2818493"/>
    <lineage>
        <taxon>Bacteria</taxon>
        <taxon>Pseudomonadati</taxon>
        <taxon>Bacteroidota</taxon>
        <taxon>Flavobacteriia</taxon>
        <taxon>Flavobacteriales</taxon>
        <taxon>Flavobacteriaceae</taxon>
    </lineage>
</organism>
<feature type="signal peptide" evidence="1">
    <location>
        <begin position="1"/>
        <end position="20"/>
    </location>
</feature>
<gene>
    <name evidence="2" type="ORF">J3359_15790</name>
</gene>
<dbReference type="AlphaFoldDB" id="A0A975CM92"/>
<feature type="chain" id="PRO_5037455387" description="Outer membrane protein beta-barrel domain-containing protein" evidence="1">
    <location>
        <begin position="21"/>
        <end position="148"/>
    </location>
</feature>